<evidence type="ECO:0000313" key="11">
    <source>
        <dbReference type="Proteomes" id="UP001252186"/>
    </source>
</evidence>
<feature type="transmembrane region" description="Helical" evidence="9">
    <location>
        <begin position="36"/>
        <end position="56"/>
    </location>
</feature>
<dbReference type="Proteomes" id="UP001252186">
    <property type="component" value="Unassembled WGS sequence"/>
</dbReference>
<accession>A0ABU2Y106</accession>
<feature type="transmembrane region" description="Helical" evidence="9">
    <location>
        <begin position="6"/>
        <end position="24"/>
    </location>
</feature>
<keyword evidence="5 9" id="KW-0812">Transmembrane</keyword>
<evidence type="ECO:0000256" key="4">
    <source>
        <dbReference type="ARBA" id="ARBA00022597"/>
    </source>
</evidence>
<keyword evidence="4" id="KW-0762">Sugar transport</keyword>
<reference evidence="10 11" key="1">
    <citation type="submission" date="2023-09" db="EMBL/GenBank/DDBJ databases">
        <authorList>
            <person name="Rey-Velasco X."/>
        </authorList>
    </citation>
    <scope>NUCLEOTIDE SEQUENCE [LARGE SCALE GENOMIC DNA]</scope>
    <source>
        <strain evidence="10 11">P050</strain>
    </source>
</reference>
<sequence length="341" mass="36424">MEFSFFPFLLIIIASVFQGSFGLGMKYMAPLKWESWWLIHVTIAMIILPMAWAFIAVPNLTEVLSQTFSDPVIQKVAYIAMLFGFLWGIGGILFGVSVPYIGLSLTMGIVMGLAGSVGALIPLLRMENATSTPQFPYVIAGLFITLIGVAITAKAGINKDKLSAKNTGEKSNIVKGILIAVACGLLSALLNVGFVEAAPIAKLAESMGALDRNASLAAWVVVLIGAFIMNAGYAIYLLFKNKTWGSFKVINSAKAYRWAILASIFWFGALGIYGQGAALIGPIGGVIGWPMLLGLSLIISNFWAYRAGEWNGAKKPFNLLLIGLIVLIGASVILGYSNSVV</sequence>
<evidence type="ECO:0000313" key="10">
    <source>
        <dbReference type="EMBL" id="MDT0551858.1"/>
    </source>
</evidence>
<evidence type="ECO:0000256" key="6">
    <source>
        <dbReference type="ARBA" id="ARBA00022847"/>
    </source>
</evidence>
<evidence type="ECO:0000256" key="3">
    <source>
        <dbReference type="ARBA" id="ARBA00022519"/>
    </source>
</evidence>
<feature type="transmembrane region" description="Helical" evidence="9">
    <location>
        <begin position="214"/>
        <end position="239"/>
    </location>
</feature>
<keyword evidence="6" id="KW-0769">Symport</keyword>
<feature type="transmembrane region" description="Helical" evidence="9">
    <location>
        <begin position="259"/>
        <end position="280"/>
    </location>
</feature>
<keyword evidence="11" id="KW-1185">Reference proteome</keyword>
<feature type="transmembrane region" description="Helical" evidence="9">
    <location>
        <begin position="103"/>
        <end position="123"/>
    </location>
</feature>
<comment type="caution">
    <text evidence="10">The sequence shown here is derived from an EMBL/GenBank/DDBJ whole genome shotgun (WGS) entry which is preliminary data.</text>
</comment>
<evidence type="ECO:0000256" key="9">
    <source>
        <dbReference type="SAM" id="Phobius"/>
    </source>
</evidence>
<evidence type="ECO:0000256" key="8">
    <source>
        <dbReference type="ARBA" id="ARBA00023136"/>
    </source>
</evidence>
<keyword evidence="8 9" id="KW-0472">Membrane</keyword>
<keyword evidence="2" id="KW-1003">Cell membrane</keyword>
<evidence type="ECO:0000256" key="7">
    <source>
        <dbReference type="ARBA" id="ARBA00022989"/>
    </source>
</evidence>
<dbReference type="InterPro" id="IPR004673">
    <property type="entry name" value="L-rhamnose-proton_sym_RhaT"/>
</dbReference>
<feature type="transmembrane region" description="Helical" evidence="9">
    <location>
        <begin position="76"/>
        <end position="96"/>
    </location>
</feature>
<keyword evidence="3" id="KW-0997">Cell inner membrane</keyword>
<organism evidence="10 11">
    <name type="scientific">Urechidicola vernalis</name>
    <dbReference type="NCBI Taxonomy" id="3075600"/>
    <lineage>
        <taxon>Bacteria</taxon>
        <taxon>Pseudomonadati</taxon>
        <taxon>Bacteroidota</taxon>
        <taxon>Flavobacteriia</taxon>
        <taxon>Flavobacteriales</taxon>
        <taxon>Flavobacteriaceae</taxon>
        <taxon>Urechidicola</taxon>
    </lineage>
</organism>
<feature type="transmembrane region" description="Helical" evidence="9">
    <location>
        <begin position="317"/>
        <end position="336"/>
    </location>
</feature>
<dbReference type="RefSeq" id="WP_311591668.1">
    <property type="nucleotide sequence ID" value="NZ_JAVRHV010000001.1"/>
</dbReference>
<feature type="transmembrane region" description="Helical" evidence="9">
    <location>
        <begin position="173"/>
        <end position="194"/>
    </location>
</feature>
<gene>
    <name evidence="10" type="ORF">RM519_01250</name>
</gene>
<dbReference type="Pfam" id="PF06379">
    <property type="entry name" value="RhaT"/>
    <property type="match status" value="1"/>
</dbReference>
<dbReference type="EMBL" id="JAVRHV010000001">
    <property type="protein sequence ID" value="MDT0551858.1"/>
    <property type="molecule type" value="Genomic_DNA"/>
</dbReference>
<evidence type="ECO:0000256" key="2">
    <source>
        <dbReference type="ARBA" id="ARBA00022475"/>
    </source>
</evidence>
<evidence type="ECO:0000256" key="1">
    <source>
        <dbReference type="ARBA" id="ARBA00022448"/>
    </source>
</evidence>
<keyword evidence="7 9" id="KW-1133">Transmembrane helix</keyword>
<proteinExistence type="predicted"/>
<protein>
    <submittedName>
        <fullName evidence="10">L-rhamnose/proton symporter RhaT</fullName>
    </submittedName>
</protein>
<feature type="transmembrane region" description="Helical" evidence="9">
    <location>
        <begin position="286"/>
        <end position="305"/>
    </location>
</feature>
<feature type="transmembrane region" description="Helical" evidence="9">
    <location>
        <begin position="135"/>
        <end position="153"/>
    </location>
</feature>
<name>A0ABU2Y106_9FLAO</name>
<evidence type="ECO:0000256" key="5">
    <source>
        <dbReference type="ARBA" id="ARBA00022692"/>
    </source>
</evidence>
<keyword evidence="1" id="KW-0813">Transport</keyword>